<sequence>MSTPSNVSPPIAVERGAVLDDAHLGDIRGAFGTIAHHDTAPRGTWRARLRTLLAIIGPGLIVMVGDNDAGAFGTYTQVGQNYGTTLLWTLLLLVPVLYVNQEMVLRLGAVTGVGHARLIFERFGKFWGAFSVIDLFLLNALTIVTEFIGITFVLDFFGLPKVAGVCVAAALTMAAVSTGDFRRFERFAVVLCVMSLLLVPVLVTIHPPVAQMSRDFFVPAWPAHAKLSDVMLLVIGVVGTTVAPWQLFFQQSYVIDKRITPRFMKYEKADLWIGIVFVLIGAVAMIGFSAALFGGHPEFGNFTDAGGVIAGLEKYAGRTSATLFAVALLDACIIGAAAVSLSTAYAIGDVFKIRHSLHRNVSDAKGFYLVYFGIVAAAATLVLIPGSPLGLLTEAVQTLAGVLLPSATVFLLLLCNDRQVLGPWVNSTKLNVFTSAVIWVLVLLSIILTASVMYPDISGDAIVDVLVGGTVFAIAGYLATVLIRRNKRVIEPGVDRSLRDTWRMPPLDTLEPQVMTLSTRIWMGVLRGYLVIAVGLVIVKVVQMMLLR</sequence>
<dbReference type="Pfam" id="PF01566">
    <property type="entry name" value="Nramp"/>
    <property type="match status" value="1"/>
</dbReference>
<evidence type="ECO:0000256" key="3">
    <source>
        <dbReference type="ARBA" id="ARBA00022692"/>
    </source>
</evidence>
<evidence type="ECO:0000256" key="1">
    <source>
        <dbReference type="ARBA" id="ARBA00004141"/>
    </source>
</evidence>
<dbReference type="GO" id="GO:0034755">
    <property type="term" value="P:iron ion transmembrane transport"/>
    <property type="evidence" value="ECO:0007669"/>
    <property type="project" value="TreeGrafter"/>
</dbReference>
<feature type="transmembrane region" description="Helical" evidence="7">
    <location>
        <begin position="188"/>
        <end position="210"/>
    </location>
</feature>
<proteinExistence type="predicted"/>
<feature type="transmembrane region" description="Helical" evidence="7">
    <location>
        <begin position="525"/>
        <end position="546"/>
    </location>
</feature>
<feature type="transmembrane region" description="Helical" evidence="7">
    <location>
        <begin position="436"/>
        <end position="455"/>
    </location>
</feature>
<protein>
    <submittedName>
        <fullName evidence="8">Manganese transporter</fullName>
    </submittedName>
</protein>
<comment type="subcellular location">
    <subcellularLocation>
        <location evidence="1">Membrane</location>
        <topology evidence="1">Multi-pass membrane protein</topology>
    </subcellularLocation>
</comment>
<keyword evidence="5 7" id="KW-1133">Transmembrane helix</keyword>
<keyword evidence="2" id="KW-0813">Transport</keyword>
<feature type="transmembrane region" description="Helical" evidence="7">
    <location>
        <begin position="270"/>
        <end position="293"/>
    </location>
</feature>
<feature type="transmembrane region" description="Helical" evidence="7">
    <location>
        <begin position="126"/>
        <end position="150"/>
    </location>
</feature>
<dbReference type="RefSeq" id="WP_059954612.1">
    <property type="nucleotide sequence ID" value="NZ_LPBJ01000051.1"/>
</dbReference>
<feature type="transmembrane region" description="Helical" evidence="7">
    <location>
        <begin position="323"/>
        <end position="347"/>
    </location>
</feature>
<keyword evidence="4" id="KW-0769">Symport</keyword>
<feature type="transmembrane region" description="Helical" evidence="7">
    <location>
        <begin position="395"/>
        <end position="415"/>
    </location>
</feature>
<evidence type="ECO:0000256" key="5">
    <source>
        <dbReference type="ARBA" id="ARBA00022989"/>
    </source>
</evidence>
<dbReference type="AlphaFoldDB" id="A0AAW3N0N9"/>
<evidence type="ECO:0000256" key="6">
    <source>
        <dbReference type="ARBA" id="ARBA00023136"/>
    </source>
</evidence>
<dbReference type="PANTHER" id="PTHR11706:SF33">
    <property type="entry name" value="NATURAL RESISTANCE-ASSOCIATED MACROPHAGE PROTEIN 2"/>
    <property type="match status" value="1"/>
</dbReference>
<dbReference type="PANTHER" id="PTHR11706">
    <property type="entry name" value="SOLUTE CARRIER PROTEIN FAMILY 11 MEMBER"/>
    <property type="match status" value="1"/>
</dbReference>
<dbReference type="InterPro" id="IPR001046">
    <property type="entry name" value="NRAMP_fam"/>
</dbReference>
<reference evidence="8 9" key="1">
    <citation type="submission" date="2015-11" db="EMBL/GenBank/DDBJ databases">
        <title>Expanding the genomic diversity of Burkholderia species for the development of highly accurate diagnostics.</title>
        <authorList>
            <person name="Sahl J."/>
            <person name="Keim P."/>
            <person name="Wagner D."/>
        </authorList>
    </citation>
    <scope>NUCLEOTIDE SEQUENCE [LARGE SCALE GENOMIC DNA]</scope>
    <source>
        <strain evidence="8 9">MSMB1808WGS</strain>
    </source>
</reference>
<dbReference type="GO" id="GO:0005384">
    <property type="term" value="F:manganese ion transmembrane transporter activity"/>
    <property type="evidence" value="ECO:0007669"/>
    <property type="project" value="TreeGrafter"/>
</dbReference>
<evidence type="ECO:0000256" key="7">
    <source>
        <dbReference type="SAM" id="Phobius"/>
    </source>
</evidence>
<feature type="transmembrane region" description="Helical" evidence="7">
    <location>
        <begin position="85"/>
        <end position="105"/>
    </location>
</feature>
<evidence type="ECO:0000256" key="2">
    <source>
        <dbReference type="ARBA" id="ARBA00022448"/>
    </source>
</evidence>
<dbReference type="EMBL" id="LPBJ01000051">
    <property type="protein sequence ID" value="KVP97221.1"/>
    <property type="molecule type" value="Genomic_DNA"/>
</dbReference>
<evidence type="ECO:0000256" key="4">
    <source>
        <dbReference type="ARBA" id="ARBA00022847"/>
    </source>
</evidence>
<feature type="transmembrane region" description="Helical" evidence="7">
    <location>
        <begin position="230"/>
        <end position="249"/>
    </location>
</feature>
<feature type="transmembrane region" description="Helical" evidence="7">
    <location>
        <begin position="461"/>
        <end position="483"/>
    </location>
</feature>
<evidence type="ECO:0000313" key="8">
    <source>
        <dbReference type="EMBL" id="KVP97221.1"/>
    </source>
</evidence>
<keyword evidence="9" id="KW-1185">Reference proteome</keyword>
<name>A0AAW3N0N9_9BURK</name>
<evidence type="ECO:0000313" key="9">
    <source>
        <dbReference type="Proteomes" id="UP000056453"/>
    </source>
</evidence>
<comment type="caution">
    <text evidence="8">The sequence shown here is derived from an EMBL/GenBank/DDBJ whole genome shotgun (WGS) entry which is preliminary data.</text>
</comment>
<feature type="transmembrane region" description="Helical" evidence="7">
    <location>
        <begin position="368"/>
        <end position="389"/>
    </location>
</feature>
<dbReference type="GO" id="GO:0005886">
    <property type="term" value="C:plasma membrane"/>
    <property type="evidence" value="ECO:0007669"/>
    <property type="project" value="TreeGrafter"/>
</dbReference>
<dbReference type="GO" id="GO:0015086">
    <property type="term" value="F:cadmium ion transmembrane transporter activity"/>
    <property type="evidence" value="ECO:0007669"/>
    <property type="project" value="TreeGrafter"/>
</dbReference>
<feature type="transmembrane region" description="Helical" evidence="7">
    <location>
        <begin position="156"/>
        <end position="176"/>
    </location>
</feature>
<dbReference type="Proteomes" id="UP000056453">
    <property type="component" value="Unassembled WGS sequence"/>
</dbReference>
<gene>
    <name evidence="8" type="ORF">WJ96_08635</name>
</gene>
<keyword evidence="6 7" id="KW-0472">Membrane</keyword>
<dbReference type="GO" id="GO:0015293">
    <property type="term" value="F:symporter activity"/>
    <property type="evidence" value="ECO:0007669"/>
    <property type="project" value="UniProtKB-KW"/>
</dbReference>
<keyword evidence="3 7" id="KW-0812">Transmembrane</keyword>
<organism evidence="8 9">
    <name type="scientific">Burkholderia ubonensis</name>
    <dbReference type="NCBI Taxonomy" id="101571"/>
    <lineage>
        <taxon>Bacteria</taxon>
        <taxon>Pseudomonadati</taxon>
        <taxon>Pseudomonadota</taxon>
        <taxon>Betaproteobacteria</taxon>
        <taxon>Burkholderiales</taxon>
        <taxon>Burkholderiaceae</taxon>
        <taxon>Burkholderia</taxon>
        <taxon>Burkholderia cepacia complex</taxon>
    </lineage>
</organism>
<accession>A0AAW3N0N9</accession>